<dbReference type="AlphaFoldDB" id="A0AAU7CDM3"/>
<accession>A0AAU7CDM3</accession>
<keyword evidence="2" id="KW-0175">Coiled coil</keyword>
<protein>
    <submittedName>
        <fullName evidence="5">Efflux RND transporter periplasmic adaptor subunit</fullName>
    </submittedName>
</protein>
<evidence type="ECO:0000259" key="3">
    <source>
        <dbReference type="Pfam" id="PF25975"/>
    </source>
</evidence>
<dbReference type="PANTHER" id="PTHR32347:SF23">
    <property type="entry name" value="BLL5650 PROTEIN"/>
    <property type="match status" value="1"/>
</dbReference>
<sequence>MPVRRVDWLSTSITAAGRAASMNNSEIRCTLERLISPGGGGVVTSNGSSTILSLIPDGSVVKKGDLLCELDSADYQELVRRQLIGVKKAEAEHRQAQLNLEIAEINLKSYLEGSVRQAEQEFEGQVALNTSGLARQEDRLAWAQRMLTKGYASLSQVSGEEETLLRLKFGLEQIQMSYQNYRRYSLPRDTRSLQSQVEGARANLGYQSTRLKLEQDRLALFEEQVKRCTMRAPNDGFVIYANEPGEPQRIWEGASVRQRQRMFYLPDLDRMEVQTMVHETVVDRVEVGMPARIRFEALRGRSAEGSVTSVSRLPLLDQNSGAGDVKYYLALVRLDTIPSGLRPGMSAEIEIITSRLPEVLVLPPVAITVENGQEVCYVIVAGSIERREVKVGQRNSDYMQVLEGLEEGERIVLEPSEVAASAL</sequence>
<evidence type="ECO:0000256" key="1">
    <source>
        <dbReference type="ARBA" id="ARBA00004196"/>
    </source>
</evidence>
<dbReference type="InterPro" id="IPR050465">
    <property type="entry name" value="UPF0194_transport"/>
</dbReference>
<dbReference type="Gene3D" id="2.40.420.20">
    <property type="match status" value="1"/>
</dbReference>
<dbReference type="RefSeq" id="WP_406695959.1">
    <property type="nucleotide sequence ID" value="NZ_CP155447.1"/>
</dbReference>
<comment type="subcellular location">
    <subcellularLocation>
        <location evidence="1">Cell envelope</location>
    </subcellularLocation>
</comment>
<evidence type="ECO:0000313" key="5">
    <source>
        <dbReference type="EMBL" id="XBH03225.1"/>
    </source>
</evidence>
<dbReference type="InterPro" id="IPR058649">
    <property type="entry name" value="CzcB_C"/>
</dbReference>
<reference evidence="5" key="1">
    <citation type="submission" date="2024-05" db="EMBL/GenBank/DDBJ databases">
        <title>Planctomycetes of the genus Singulisphaera possess chitinolytic capabilities.</title>
        <authorList>
            <person name="Ivanova A."/>
        </authorList>
    </citation>
    <scope>NUCLEOTIDE SEQUENCE</scope>
    <source>
        <strain evidence="5">Ch08T</strain>
    </source>
</reference>
<evidence type="ECO:0000256" key="2">
    <source>
        <dbReference type="ARBA" id="ARBA00023054"/>
    </source>
</evidence>
<dbReference type="PRINTS" id="PR01490">
    <property type="entry name" value="RTXTOXIND"/>
</dbReference>
<gene>
    <name evidence="5" type="ORF">V5E97_33700</name>
</gene>
<dbReference type="EMBL" id="CP155447">
    <property type="protein sequence ID" value="XBH03225.1"/>
    <property type="molecule type" value="Genomic_DNA"/>
</dbReference>
<feature type="domain" description="AprE-like beta-barrel" evidence="4">
    <location>
        <begin position="272"/>
        <end position="353"/>
    </location>
</feature>
<dbReference type="Pfam" id="PF25975">
    <property type="entry name" value="CzcB_C"/>
    <property type="match status" value="1"/>
</dbReference>
<dbReference type="PANTHER" id="PTHR32347">
    <property type="entry name" value="EFFLUX SYSTEM COMPONENT YKNX-RELATED"/>
    <property type="match status" value="1"/>
</dbReference>
<dbReference type="GO" id="GO:0030313">
    <property type="term" value="C:cell envelope"/>
    <property type="evidence" value="ECO:0007669"/>
    <property type="project" value="UniProtKB-SubCell"/>
</dbReference>
<organism evidence="5">
    <name type="scientific">Singulisphaera sp. Ch08</name>
    <dbReference type="NCBI Taxonomy" id="3120278"/>
    <lineage>
        <taxon>Bacteria</taxon>
        <taxon>Pseudomonadati</taxon>
        <taxon>Planctomycetota</taxon>
        <taxon>Planctomycetia</taxon>
        <taxon>Isosphaerales</taxon>
        <taxon>Isosphaeraceae</taxon>
        <taxon>Singulisphaera</taxon>
    </lineage>
</organism>
<dbReference type="Pfam" id="PF26002">
    <property type="entry name" value="Beta-barrel_AprE"/>
    <property type="match status" value="1"/>
</dbReference>
<evidence type="ECO:0000259" key="4">
    <source>
        <dbReference type="Pfam" id="PF26002"/>
    </source>
</evidence>
<dbReference type="Gene3D" id="2.40.30.170">
    <property type="match status" value="1"/>
</dbReference>
<feature type="domain" description="CzcB-like C-terminal circularly permuted SH3-like" evidence="3">
    <location>
        <begin position="363"/>
        <end position="414"/>
    </location>
</feature>
<proteinExistence type="predicted"/>
<dbReference type="InterPro" id="IPR058982">
    <property type="entry name" value="Beta-barrel_AprE"/>
</dbReference>
<name>A0AAU7CDM3_9BACT</name>